<evidence type="ECO:0000259" key="5">
    <source>
        <dbReference type="Pfam" id="PF25917"/>
    </source>
</evidence>
<evidence type="ECO:0000259" key="6">
    <source>
        <dbReference type="Pfam" id="PF25944"/>
    </source>
</evidence>
<dbReference type="Pfam" id="PF25944">
    <property type="entry name" value="Beta-barrel_RND"/>
    <property type="match status" value="1"/>
</dbReference>
<dbReference type="InterPro" id="IPR006143">
    <property type="entry name" value="RND_pump_MFP"/>
</dbReference>
<evidence type="ECO:0000256" key="3">
    <source>
        <dbReference type="SAM" id="Coils"/>
    </source>
</evidence>
<dbReference type="Proteomes" id="UP000198851">
    <property type="component" value="Unassembled WGS sequence"/>
</dbReference>
<feature type="domain" description="Multidrug resistance protein MdtA-like barrel-sandwich hybrid" evidence="5">
    <location>
        <begin position="60"/>
        <end position="197"/>
    </location>
</feature>
<dbReference type="Gene3D" id="2.40.420.20">
    <property type="match status" value="1"/>
</dbReference>
<accession>A0A1I4GWU5</accession>
<evidence type="ECO:0000256" key="2">
    <source>
        <dbReference type="ARBA" id="ARBA00009477"/>
    </source>
</evidence>
<dbReference type="Gene3D" id="2.40.30.170">
    <property type="match status" value="1"/>
</dbReference>
<protein>
    <submittedName>
        <fullName evidence="8">Membrane fusion protein, multidrug efflux system</fullName>
    </submittedName>
</protein>
<dbReference type="RefSeq" id="WP_093325672.1">
    <property type="nucleotide sequence ID" value="NZ_FOSZ01000010.1"/>
</dbReference>
<name>A0A1I4GWU5_9RHOB</name>
<dbReference type="InterPro" id="IPR058627">
    <property type="entry name" value="MdtA-like_C"/>
</dbReference>
<keyword evidence="3" id="KW-0175">Coiled coil</keyword>
<dbReference type="InterPro" id="IPR058626">
    <property type="entry name" value="MdtA-like_b-barrel"/>
</dbReference>
<feature type="domain" description="Multidrug resistance protein MdtA-like C-terminal permuted SH3" evidence="7">
    <location>
        <begin position="304"/>
        <end position="365"/>
    </location>
</feature>
<reference evidence="9" key="1">
    <citation type="submission" date="2016-10" db="EMBL/GenBank/DDBJ databases">
        <authorList>
            <person name="Varghese N."/>
            <person name="Submissions S."/>
        </authorList>
    </citation>
    <scope>NUCLEOTIDE SEQUENCE [LARGE SCALE GENOMIC DNA]</scope>
    <source>
        <strain evidence="9">DSM 28453</strain>
    </source>
</reference>
<proteinExistence type="inferred from homology"/>
<dbReference type="Pfam" id="PF25917">
    <property type="entry name" value="BSH_RND"/>
    <property type="match status" value="1"/>
</dbReference>
<comment type="similarity">
    <text evidence="2">Belongs to the membrane fusion protein (MFP) (TC 8.A.1) family.</text>
</comment>
<feature type="domain" description="Multidrug resistance protein MdtA-like beta-barrel" evidence="6">
    <location>
        <begin position="241"/>
        <end position="296"/>
    </location>
</feature>
<evidence type="ECO:0000259" key="4">
    <source>
        <dbReference type="Pfam" id="PF25876"/>
    </source>
</evidence>
<feature type="coiled-coil region" evidence="3">
    <location>
        <begin position="94"/>
        <end position="173"/>
    </location>
</feature>
<organism evidence="8 9">
    <name type="scientific">Shimia haliotis</name>
    <dbReference type="NCBI Taxonomy" id="1280847"/>
    <lineage>
        <taxon>Bacteria</taxon>
        <taxon>Pseudomonadati</taxon>
        <taxon>Pseudomonadota</taxon>
        <taxon>Alphaproteobacteria</taxon>
        <taxon>Rhodobacterales</taxon>
        <taxon>Roseobacteraceae</taxon>
    </lineage>
</organism>
<dbReference type="Gene3D" id="1.10.287.470">
    <property type="entry name" value="Helix hairpin bin"/>
    <property type="match status" value="1"/>
</dbReference>
<dbReference type="AlphaFoldDB" id="A0A1I4GWU5"/>
<keyword evidence="9" id="KW-1185">Reference proteome</keyword>
<dbReference type="STRING" id="1280847.SAMN04488036_1102"/>
<gene>
    <name evidence="8" type="ORF">SAMN04488036_1102</name>
</gene>
<dbReference type="InterPro" id="IPR058625">
    <property type="entry name" value="MdtA-like_BSH"/>
</dbReference>
<feature type="domain" description="Multidrug resistance protein MdtA-like alpha-helical hairpin" evidence="4">
    <location>
        <begin position="101"/>
        <end position="168"/>
    </location>
</feature>
<evidence type="ECO:0000259" key="7">
    <source>
        <dbReference type="Pfam" id="PF25967"/>
    </source>
</evidence>
<comment type="subcellular location">
    <subcellularLocation>
        <location evidence="1">Cell envelope</location>
    </subcellularLocation>
</comment>
<dbReference type="GO" id="GO:0046677">
    <property type="term" value="P:response to antibiotic"/>
    <property type="evidence" value="ECO:0007669"/>
    <property type="project" value="TreeGrafter"/>
</dbReference>
<dbReference type="InterPro" id="IPR058624">
    <property type="entry name" value="MdtA-like_HH"/>
</dbReference>
<dbReference type="EMBL" id="FOSZ01000010">
    <property type="protein sequence ID" value="SFL33606.1"/>
    <property type="molecule type" value="Genomic_DNA"/>
</dbReference>
<dbReference type="SUPFAM" id="SSF111369">
    <property type="entry name" value="HlyD-like secretion proteins"/>
    <property type="match status" value="1"/>
</dbReference>
<evidence type="ECO:0000256" key="1">
    <source>
        <dbReference type="ARBA" id="ARBA00004196"/>
    </source>
</evidence>
<dbReference type="Gene3D" id="2.40.50.100">
    <property type="match status" value="1"/>
</dbReference>
<dbReference type="PANTHER" id="PTHR30158">
    <property type="entry name" value="ACRA/E-RELATED COMPONENT OF DRUG EFFLUX TRANSPORTER"/>
    <property type="match status" value="1"/>
</dbReference>
<dbReference type="NCBIfam" id="TIGR01730">
    <property type="entry name" value="RND_mfp"/>
    <property type="match status" value="1"/>
</dbReference>
<sequence>MGLAKKTQHLLTAAFYTIIAFSPQTGMASSEDGPVVLVQQVKAESIFPSFQHPAKLEAINTASVRPLISAQITEIHINAGEHVKAGDLLIELDKTDYKIALAEAEANLLQAQANSVKAVADFERAERLVSLETISERDLDFALANKNVAEAQVKIAEARLQRARKNLDDTVVKAPFDGRISAAKYAKGDLFQPGDPTQPGAVAELVSLDPIYATGLVDQANYFQFLARRLNLENAGVSIPPLEIELVLPGGTTYPLTGVFENWDNTAIASTGTIAGRVIFENPKGVLLPGENVTVRGSLIEAVDAMLVPQKAISFDQQGYYVWVVGADNTVSRQNIEIGIRDGGDWTVPVGLEEGQTVVVEGLQKVREGATVTPKPYQE</sequence>
<dbReference type="Pfam" id="PF25967">
    <property type="entry name" value="RND-MFP_C"/>
    <property type="match status" value="1"/>
</dbReference>
<evidence type="ECO:0000313" key="9">
    <source>
        <dbReference type="Proteomes" id="UP000198851"/>
    </source>
</evidence>
<dbReference type="Pfam" id="PF25876">
    <property type="entry name" value="HH_MFP_RND"/>
    <property type="match status" value="1"/>
</dbReference>
<dbReference type="GO" id="GO:0022857">
    <property type="term" value="F:transmembrane transporter activity"/>
    <property type="evidence" value="ECO:0007669"/>
    <property type="project" value="InterPro"/>
</dbReference>
<evidence type="ECO:0000313" key="8">
    <source>
        <dbReference type="EMBL" id="SFL33606.1"/>
    </source>
</evidence>
<dbReference type="OrthoDB" id="7811737at2"/>
<dbReference type="GO" id="GO:0005886">
    <property type="term" value="C:plasma membrane"/>
    <property type="evidence" value="ECO:0007669"/>
    <property type="project" value="TreeGrafter"/>
</dbReference>